<dbReference type="STRING" id="296587.C1E3K9"/>
<dbReference type="PANTHER" id="PTHR15605">
    <property type="entry name" value="KINESIN-ASSOCIATED PROTEINS"/>
    <property type="match status" value="1"/>
</dbReference>
<dbReference type="GO" id="GO:0044782">
    <property type="term" value="P:cilium organization"/>
    <property type="evidence" value="ECO:0007669"/>
    <property type="project" value="TreeGrafter"/>
</dbReference>
<feature type="region of interest" description="Disordered" evidence="1">
    <location>
        <begin position="768"/>
        <end position="857"/>
    </location>
</feature>
<organism evidence="2 3">
    <name type="scientific">Micromonas commoda (strain RCC299 / NOUM17 / CCMP2709)</name>
    <name type="common">Picoplanktonic green alga</name>
    <dbReference type="NCBI Taxonomy" id="296587"/>
    <lineage>
        <taxon>Eukaryota</taxon>
        <taxon>Viridiplantae</taxon>
        <taxon>Chlorophyta</taxon>
        <taxon>Mamiellophyceae</taxon>
        <taxon>Mamiellales</taxon>
        <taxon>Mamiellaceae</taxon>
        <taxon>Micromonas</taxon>
    </lineage>
</organism>
<proteinExistence type="predicted"/>
<dbReference type="SMART" id="SM01297">
    <property type="entry name" value="KAP"/>
    <property type="match status" value="1"/>
</dbReference>
<dbReference type="GO" id="GO:0019894">
    <property type="term" value="F:kinesin binding"/>
    <property type="evidence" value="ECO:0007669"/>
    <property type="project" value="InterPro"/>
</dbReference>
<dbReference type="GO" id="GO:0007018">
    <property type="term" value="P:microtubule-based movement"/>
    <property type="evidence" value="ECO:0007669"/>
    <property type="project" value="TreeGrafter"/>
</dbReference>
<dbReference type="eggNOG" id="KOG1222">
    <property type="taxonomic scope" value="Eukaryota"/>
</dbReference>
<name>C1E3K9_MICCC</name>
<dbReference type="GO" id="GO:0035869">
    <property type="term" value="C:ciliary transition zone"/>
    <property type="evidence" value="ECO:0007669"/>
    <property type="project" value="TreeGrafter"/>
</dbReference>
<dbReference type="OMA" id="MYELNIV"/>
<sequence>MAEEKKYIKKKQIRPGAIVLADDDTAILVHYELEGQMYAADGVTVVTERSNATKRIKVKTIGATTDIEGLAAEIVDKCKLIHHSKIPKVEGLLRDLRDREAGGGHQPVAVVRGAPTAEAPANARRGTAPKPSSMSSMSSPSSSSSIGSKRAGVGAAPAAAARPQPRDEDPTSPTLRQMERLAIAEDERVLRETTAGGASMDLAYANARVPSLANVKSHAEDLDDYLERLYDDDMNARVDATARIAALARRVENLPMLLGHDTLVQTLARVLREEGRKSVDLATNVVSVFFAFSNYSQFHPAILENQMGDATMRIVDLETKRHDDRLETIKEQGELDEFTERRLALAERKQDRLLYVCFYMLLNLSEDPSVERKMKKRNISVYLCKALERRSVDLLVLCVTFLKKLSVYRENKDAMKQCAVVDKLARFVPGQDVLLLATLRLLLNLSFDEDMRKSMVERALIPRVVDLMKNPHFQHVSMALLYHVSVDPGTRGMFAYTPAPKILMDFILQVEDLHDAPELIALAVNVTSNAKCAEIMCEHVVQGPKRERGFDALVRRGIRLRDPLAFKVIRNVARASDDARRNFTPYVVDLIRLMKEEEPGSDLMVEVLGTLANLNCDALDITETCQEHGLLEYAAILLSPGEVDDDVALEAVMFVGSIVCEFNAQHVVDCGLVERMYTLMSDKKEDDEFVLQIAHAFGAMLRCEATRERLLRGTQVVHYLVDLLQDTNVEVRKCADSALDAVMDYEEDWAVKIRRLKFESHNREWLDATRDGPGDGDVDGPDGYRYDPYHEGPGGGGYRDDEYGDYPDEYRESPADMGMYSPGTVLDNPQEYYGEEEEEVHPNGVGYGGYRRENEYY</sequence>
<dbReference type="PANTHER" id="PTHR15605:SF2">
    <property type="entry name" value="KINESIN-ASSOCIATED PROTEIN 3"/>
    <property type="match status" value="1"/>
</dbReference>
<evidence type="ECO:0000313" key="2">
    <source>
        <dbReference type="EMBL" id="ACO62956.1"/>
    </source>
</evidence>
<dbReference type="SUPFAM" id="SSF48371">
    <property type="entry name" value="ARM repeat"/>
    <property type="match status" value="1"/>
</dbReference>
<dbReference type="GeneID" id="8242597"/>
<dbReference type="GO" id="GO:0005930">
    <property type="term" value="C:axoneme"/>
    <property type="evidence" value="ECO:0007669"/>
    <property type="project" value="TreeGrafter"/>
</dbReference>
<dbReference type="Proteomes" id="UP000002009">
    <property type="component" value="Chromosome 4"/>
</dbReference>
<accession>C1E3K9</accession>
<dbReference type="Gene3D" id="1.25.10.10">
    <property type="entry name" value="Leucine-rich Repeat Variant"/>
    <property type="match status" value="1"/>
</dbReference>
<dbReference type="InterPro" id="IPR008658">
    <property type="entry name" value="KAP3"/>
</dbReference>
<dbReference type="KEGG" id="mis:MICPUN_96325"/>
<dbReference type="AlphaFoldDB" id="C1E3K9"/>
<dbReference type="RefSeq" id="XP_002501698.1">
    <property type="nucleotide sequence ID" value="XM_002501652.1"/>
</dbReference>
<dbReference type="InterPro" id="IPR016024">
    <property type="entry name" value="ARM-type_fold"/>
</dbReference>
<dbReference type="InterPro" id="IPR000225">
    <property type="entry name" value="Armadillo"/>
</dbReference>
<evidence type="ECO:0000313" key="3">
    <source>
        <dbReference type="Proteomes" id="UP000002009"/>
    </source>
</evidence>
<protein>
    <submittedName>
        <fullName evidence="2">Kinesin associated protein</fullName>
    </submittedName>
</protein>
<feature type="compositionally biased region" description="Low complexity" evidence="1">
    <location>
        <begin position="131"/>
        <end position="163"/>
    </location>
</feature>
<keyword evidence="3" id="KW-1185">Reference proteome</keyword>
<gene>
    <name evidence="2" type="primary">KAP</name>
    <name evidence="2" type="ORF">MICPUN_96325</name>
</gene>
<dbReference type="GO" id="GO:0016939">
    <property type="term" value="C:kinesin II complex"/>
    <property type="evidence" value="ECO:0007669"/>
    <property type="project" value="TreeGrafter"/>
</dbReference>
<feature type="region of interest" description="Disordered" evidence="1">
    <location>
        <begin position="100"/>
        <end position="183"/>
    </location>
</feature>
<dbReference type="InterPro" id="IPR011989">
    <property type="entry name" value="ARM-like"/>
</dbReference>
<dbReference type="Pfam" id="PF05804">
    <property type="entry name" value="KAP"/>
    <property type="match status" value="1"/>
</dbReference>
<reference evidence="2 3" key="1">
    <citation type="journal article" date="2009" name="Science">
        <title>Green evolution and dynamic adaptations revealed by genomes of the marine picoeukaryotes Micromonas.</title>
        <authorList>
            <person name="Worden A.Z."/>
            <person name="Lee J.H."/>
            <person name="Mock T."/>
            <person name="Rouze P."/>
            <person name="Simmons M.P."/>
            <person name="Aerts A.L."/>
            <person name="Allen A.E."/>
            <person name="Cuvelier M.L."/>
            <person name="Derelle E."/>
            <person name="Everett M.V."/>
            <person name="Foulon E."/>
            <person name="Grimwood J."/>
            <person name="Gundlach H."/>
            <person name="Henrissat B."/>
            <person name="Napoli C."/>
            <person name="McDonald S.M."/>
            <person name="Parker M.S."/>
            <person name="Rombauts S."/>
            <person name="Salamov A."/>
            <person name="Von Dassow P."/>
            <person name="Badger J.H."/>
            <person name="Coutinho P.M."/>
            <person name="Demir E."/>
            <person name="Dubchak I."/>
            <person name="Gentemann C."/>
            <person name="Eikrem W."/>
            <person name="Gready J.E."/>
            <person name="John U."/>
            <person name="Lanier W."/>
            <person name="Lindquist E.A."/>
            <person name="Lucas S."/>
            <person name="Mayer K.F."/>
            <person name="Moreau H."/>
            <person name="Not F."/>
            <person name="Otillar R."/>
            <person name="Panaud O."/>
            <person name="Pangilinan J."/>
            <person name="Paulsen I."/>
            <person name="Piegu B."/>
            <person name="Poliakov A."/>
            <person name="Robbens S."/>
            <person name="Schmutz J."/>
            <person name="Toulza E."/>
            <person name="Wyss T."/>
            <person name="Zelensky A."/>
            <person name="Zhou K."/>
            <person name="Armbrust E.V."/>
            <person name="Bhattacharya D."/>
            <person name="Goodenough U.W."/>
            <person name="Van de Peer Y."/>
            <person name="Grigoriev I.V."/>
        </authorList>
    </citation>
    <scope>NUCLEOTIDE SEQUENCE [LARGE SCALE GENOMIC DNA]</scope>
    <source>
        <strain evidence="3">RCC299 / NOUM17</strain>
    </source>
</reference>
<dbReference type="SMART" id="SM00185">
    <property type="entry name" value="ARM"/>
    <property type="match status" value="4"/>
</dbReference>
<dbReference type="InParanoid" id="C1E3K9"/>
<dbReference type="EMBL" id="CP001325">
    <property type="protein sequence ID" value="ACO62956.1"/>
    <property type="molecule type" value="Genomic_DNA"/>
</dbReference>
<evidence type="ECO:0000256" key="1">
    <source>
        <dbReference type="SAM" id="MobiDB-lite"/>
    </source>
</evidence>
<dbReference type="OrthoDB" id="10265679at2759"/>